<evidence type="ECO:0000313" key="2">
    <source>
        <dbReference type="Proteomes" id="UP000712600"/>
    </source>
</evidence>
<dbReference type="EMBL" id="QGKX02001347">
    <property type="protein sequence ID" value="KAF3526604.1"/>
    <property type="molecule type" value="Genomic_DNA"/>
</dbReference>
<dbReference type="AlphaFoldDB" id="A0A8S9PYQ6"/>
<reference evidence="1" key="1">
    <citation type="submission" date="2019-12" db="EMBL/GenBank/DDBJ databases">
        <title>Genome sequencing and annotation of Brassica cretica.</title>
        <authorList>
            <person name="Studholme D.J."/>
            <person name="Sarris P."/>
        </authorList>
    </citation>
    <scope>NUCLEOTIDE SEQUENCE</scope>
    <source>
        <strain evidence="1">PFS-109/04</strain>
        <tissue evidence="1">Leaf</tissue>
    </source>
</reference>
<name>A0A8S9PYQ6_BRACR</name>
<accession>A0A8S9PYQ6</accession>
<protein>
    <submittedName>
        <fullName evidence="1">Uncharacterized protein</fullName>
    </submittedName>
</protein>
<sequence>MASATVDEVPLSSSDYHEPDRMEKAASVIWTVPTFFVQEKEVVQETKSPCIEETKEKSTTEKSFLRQKSCFHNVVSFMEGSSITSVGVKVIGIKNMAEMTLNGTTDMFEISKLATGELLDTQDIFPALERKTFAFHEPKQRKHDSRDVLQLILDDSTYQLKHKGRVKHLQPVSDSVLGRRIIEQMHQGHLQWFLEIGESYRGKSSPRIGGLSTKGTPCVPKHGNTRSLLWRNMQSVMKLMFSGDAIKGVPVLHYFVLMDVIQCNKGKLQLKLELYLS</sequence>
<evidence type="ECO:0000313" key="1">
    <source>
        <dbReference type="EMBL" id="KAF3526604.1"/>
    </source>
</evidence>
<organism evidence="1 2">
    <name type="scientific">Brassica cretica</name>
    <name type="common">Mustard</name>
    <dbReference type="NCBI Taxonomy" id="69181"/>
    <lineage>
        <taxon>Eukaryota</taxon>
        <taxon>Viridiplantae</taxon>
        <taxon>Streptophyta</taxon>
        <taxon>Embryophyta</taxon>
        <taxon>Tracheophyta</taxon>
        <taxon>Spermatophyta</taxon>
        <taxon>Magnoliopsida</taxon>
        <taxon>eudicotyledons</taxon>
        <taxon>Gunneridae</taxon>
        <taxon>Pentapetalae</taxon>
        <taxon>rosids</taxon>
        <taxon>malvids</taxon>
        <taxon>Brassicales</taxon>
        <taxon>Brassicaceae</taxon>
        <taxon>Brassiceae</taxon>
        <taxon>Brassica</taxon>
    </lineage>
</organism>
<dbReference type="Proteomes" id="UP000712600">
    <property type="component" value="Unassembled WGS sequence"/>
</dbReference>
<proteinExistence type="predicted"/>
<comment type="caution">
    <text evidence="1">The sequence shown here is derived from an EMBL/GenBank/DDBJ whole genome shotgun (WGS) entry which is preliminary data.</text>
</comment>
<gene>
    <name evidence="1" type="ORF">F2Q69_00047713</name>
</gene>